<dbReference type="InterPro" id="IPR036640">
    <property type="entry name" value="ABC1_TM_sf"/>
</dbReference>
<dbReference type="EMBL" id="QGGL01000002">
    <property type="protein sequence ID" value="PWK15953.1"/>
    <property type="molecule type" value="Genomic_DNA"/>
</dbReference>
<accession>A0A316DH98</accession>
<dbReference type="FunFam" id="3.40.50.300:FF:000287">
    <property type="entry name" value="Multidrug ABC transporter ATP-binding protein"/>
    <property type="match status" value="1"/>
</dbReference>
<evidence type="ECO:0000256" key="6">
    <source>
        <dbReference type="ARBA" id="ARBA00022989"/>
    </source>
</evidence>
<dbReference type="CDD" id="cd18550">
    <property type="entry name" value="ABC_6TM_exporter_like"/>
    <property type="match status" value="1"/>
</dbReference>
<dbReference type="Proteomes" id="UP000245634">
    <property type="component" value="Unassembled WGS sequence"/>
</dbReference>
<evidence type="ECO:0000256" key="7">
    <source>
        <dbReference type="ARBA" id="ARBA00023136"/>
    </source>
</evidence>
<feature type="domain" description="ABC transporter" evidence="9">
    <location>
        <begin position="358"/>
        <end position="592"/>
    </location>
</feature>
<evidence type="ECO:0000256" key="3">
    <source>
        <dbReference type="ARBA" id="ARBA00022692"/>
    </source>
</evidence>
<name>A0A316DH98_9BACL</name>
<keyword evidence="12" id="KW-1185">Reference proteome</keyword>
<dbReference type="InterPro" id="IPR027417">
    <property type="entry name" value="P-loop_NTPase"/>
</dbReference>
<gene>
    <name evidence="11" type="ORF">C7459_102199</name>
</gene>
<keyword evidence="4" id="KW-0547">Nucleotide-binding</keyword>
<dbReference type="GO" id="GO:0016887">
    <property type="term" value="F:ATP hydrolysis activity"/>
    <property type="evidence" value="ECO:0007669"/>
    <property type="project" value="InterPro"/>
</dbReference>
<dbReference type="GO" id="GO:0005524">
    <property type="term" value="F:ATP binding"/>
    <property type="evidence" value="ECO:0007669"/>
    <property type="project" value="UniProtKB-KW"/>
</dbReference>
<evidence type="ECO:0000256" key="4">
    <source>
        <dbReference type="ARBA" id="ARBA00022741"/>
    </source>
</evidence>
<evidence type="ECO:0000256" key="1">
    <source>
        <dbReference type="ARBA" id="ARBA00004651"/>
    </source>
</evidence>
<evidence type="ECO:0000256" key="5">
    <source>
        <dbReference type="ARBA" id="ARBA00022840"/>
    </source>
</evidence>
<dbReference type="InterPro" id="IPR003439">
    <property type="entry name" value="ABC_transporter-like_ATP-bd"/>
</dbReference>
<sequence length="599" mass="67130">MRGMHGYNDWGRDGKDKPELKKDSLLRIYRYFLPYWKQGIGVILCILLMSGFGLLQPLLIKWVVDTAIPEARMSLLHLLVIAMIVAAILQGVVSVGNTYLNSIIGQGVMNDIRNQMYTHLHRMSLRFYTSTKTGDIMSRVNNDVNGLQNVVTDTISQSINNFLMASTTLVTMFVMDWRLALLSLVLLPLFILPTRKVGKLNYQVRKDTQVKMGEMSALMQETLSVSGALLVKSFGREADERVRFESKTRELMRLQIRQSLIGRWFFMFITVISTAGPAIIYWYGGKLVIDQSITLGTVIAFTAFLNRLYGPVASLANIQVNVLGSVALFDRLFEYLDMPVEIQDKPTAPALQTVSGRIEFADVSFWYQKERPVLQNLTFAIEPGQLVALVGPSGSGKTTISNLIPRLYDPSKGAVLIDGHDLRDVQLKSVMDEIGMVTQETYLFHTTIRENLRYGRPDATDEEIVQAAQAAYIHDLIAGLPDGYDTVVGERGHKLSGGEKQRMAIARVILKDPTILILDEATSALDSHSEAYIQQALENLMKTRTSVVIAHRLSTILHADQILVIEEGRLVEHGTHEQLLEQDGLYASLYRQQFEGEAS</sequence>
<dbReference type="PANTHER" id="PTHR43394">
    <property type="entry name" value="ATP-DEPENDENT PERMEASE MDL1, MITOCHONDRIAL"/>
    <property type="match status" value="1"/>
</dbReference>
<dbReference type="Gene3D" id="3.40.50.300">
    <property type="entry name" value="P-loop containing nucleotide triphosphate hydrolases"/>
    <property type="match status" value="1"/>
</dbReference>
<dbReference type="SMART" id="SM00382">
    <property type="entry name" value="AAA"/>
    <property type="match status" value="1"/>
</dbReference>
<keyword evidence="5 11" id="KW-0067">ATP-binding</keyword>
<organism evidence="11 12">
    <name type="scientific">Tumebacillus permanentifrigoris</name>
    <dbReference type="NCBI Taxonomy" id="378543"/>
    <lineage>
        <taxon>Bacteria</taxon>
        <taxon>Bacillati</taxon>
        <taxon>Bacillota</taxon>
        <taxon>Bacilli</taxon>
        <taxon>Bacillales</taxon>
        <taxon>Alicyclobacillaceae</taxon>
        <taxon>Tumebacillus</taxon>
    </lineage>
</organism>
<dbReference type="InterPro" id="IPR011527">
    <property type="entry name" value="ABC1_TM_dom"/>
</dbReference>
<evidence type="ECO:0000313" key="11">
    <source>
        <dbReference type="EMBL" id="PWK15953.1"/>
    </source>
</evidence>
<protein>
    <submittedName>
        <fullName evidence="11">ATP-binding cassette subfamily B protein</fullName>
    </submittedName>
</protein>
<evidence type="ECO:0000256" key="2">
    <source>
        <dbReference type="ARBA" id="ARBA00022448"/>
    </source>
</evidence>
<evidence type="ECO:0000259" key="10">
    <source>
        <dbReference type="PROSITE" id="PS50929"/>
    </source>
</evidence>
<keyword evidence="7 8" id="KW-0472">Membrane</keyword>
<evidence type="ECO:0000313" key="12">
    <source>
        <dbReference type="Proteomes" id="UP000245634"/>
    </source>
</evidence>
<dbReference type="Gene3D" id="1.20.1560.10">
    <property type="entry name" value="ABC transporter type 1, transmembrane domain"/>
    <property type="match status" value="1"/>
</dbReference>
<dbReference type="AlphaFoldDB" id="A0A316DH98"/>
<feature type="domain" description="ABC transmembrane type-1" evidence="10">
    <location>
        <begin position="40"/>
        <end position="324"/>
    </location>
</feature>
<feature type="transmembrane region" description="Helical" evidence="8">
    <location>
        <begin position="261"/>
        <end position="283"/>
    </location>
</feature>
<dbReference type="InterPro" id="IPR017871">
    <property type="entry name" value="ABC_transporter-like_CS"/>
</dbReference>
<dbReference type="PROSITE" id="PS50893">
    <property type="entry name" value="ABC_TRANSPORTER_2"/>
    <property type="match status" value="1"/>
</dbReference>
<feature type="transmembrane region" description="Helical" evidence="8">
    <location>
        <begin position="75"/>
        <end position="93"/>
    </location>
</feature>
<dbReference type="Pfam" id="PF00005">
    <property type="entry name" value="ABC_tran"/>
    <property type="match status" value="1"/>
</dbReference>
<dbReference type="PANTHER" id="PTHR43394:SF1">
    <property type="entry name" value="ATP-BINDING CASSETTE SUB-FAMILY B MEMBER 10, MITOCHONDRIAL"/>
    <property type="match status" value="1"/>
</dbReference>
<dbReference type="SUPFAM" id="SSF52540">
    <property type="entry name" value="P-loop containing nucleoside triphosphate hydrolases"/>
    <property type="match status" value="1"/>
</dbReference>
<evidence type="ECO:0000256" key="8">
    <source>
        <dbReference type="SAM" id="Phobius"/>
    </source>
</evidence>
<dbReference type="GO" id="GO:0015421">
    <property type="term" value="F:ABC-type oligopeptide transporter activity"/>
    <property type="evidence" value="ECO:0007669"/>
    <property type="project" value="TreeGrafter"/>
</dbReference>
<proteinExistence type="predicted"/>
<dbReference type="Pfam" id="PF00664">
    <property type="entry name" value="ABC_membrane"/>
    <property type="match status" value="1"/>
</dbReference>
<reference evidence="11 12" key="1">
    <citation type="submission" date="2018-05" db="EMBL/GenBank/DDBJ databases">
        <title>Genomic Encyclopedia of Type Strains, Phase IV (KMG-IV): sequencing the most valuable type-strain genomes for metagenomic binning, comparative biology and taxonomic classification.</title>
        <authorList>
            <person name="Goeker M."/>
        </authorList>
    </citation>
    <scope>NUCLEOTIDE SEQUENCE [LARGE SCALE GENOMIC DNA]</scope>
    <source>
        <strain evidence="11 12">DSM 18773</strain>
    </source>
</reference>
<evidence type="ECO:0000259" key="9">
    <source>
        <dbReference type="PROSITE" id="PS50893"/>
    </source>
</evidence>
<comment type="caution">
    <text evidence="11">The sequence shown here is derived from an EMBL/GenBank/DDBJ whole genome shotgun (WGS) entry which is preliminary data.</text>
</comment>
<dbReference type="PROSITE" id="PS50929">
    <property type="entry name" value="ABC_TM1F"/>
    <property type="match status" value="1"/>
</dbReference>
<comment type="subcellular location">
    <subcellularLocation>
        <location evidence="1">Cell membrane</location>
        <topology evidence="1">Multi-pass membrane protein</topology>
    </subcellularLocation>
</comment>
<dbReference type="InterPro" id="IPR003593">
    <property type="entry name" value="AAA+_ATPase"/>
</dbReference>
<feature type="transmembrane region" description="Helical" evidence="8">
    <location>
        <begin position="169"/>
        <end position="192"/>
    </location>
</feature>
<keyword evidence="3 8" id="KW-0812">Transmembrane</keyword>
<keyword evidence="2" id="KW-0813">Transport</keyword>
<dbReference type="SUPFAM" id="SSF90123">
    <property type="entry name" value="ABC transporter transmembrane region"/>
    <property type="match status" value="1"/>
</dbReference>
<dbReference type="PROSITE" id="PS00211">
    <property type="entry name" value="ABC_TRANSPORTER_1"/>
    <property type="match status" value="1"/>
</dbReference>
<dbReference type="InterPro" id="IPR039421">
    <property type="entry name" value="Type_1_exporter"/>
</dbReference>
<dbReference type="GO" id="GO:0005886">
    <property type="term" value="C:plasma membrane"/>
    <property type="evidence" value="ECO:0007669"/>
    <property type="project" value="UniProtKB-SubCell"/>
</dbReference>
<keyword evidence="6 8" id="KW-1133">Transmembrane helix</keyword>
<feature type="transmembrane region" description="Helical" evidence="8">
    <location>
        <begin position="40"/>
        <end position="63"/>
    </location>
</feature>